<dbReference type="AlphaFoldDB" id="A0A5C6S0C4"/>
<comment type="caution">
    <text evidence="4">The sequence shown here is derived from an EMBL/GenBank/DDBJ whole genome shotgun (WGS) entry which is preliminary data.</text>
</comment>
<keyword evidence="2" id="KW-0812">Transmembrane</keyword>
<feature type="domain" description="PAS" evidence="3">
    <location>
        <begin position="262"/>
        <end position="329"/>
    </location>
</feature>
<dbReference type="OrthoDB" id="9797304at2"/>
<protein>
    <submittedName>
        <fullName evidence="4">PAS domain-containing protein</fullName>
    </submittedName>
</protein>
<dbReference type="InterPro" id="IPR035965">
    <property type="entry name" value="PAS-like_dom_sf"/>
</dbReference>
<dbReference type="SUPFAM" id="SSF55785">
    <property type="entry name" value="PYP-like sensor domain (PAS domain)"/>
    <property type="match status" value="2"/>
</dbReference>
<reference evidence="4 5" key="1">
    <citation type="submission" date="2019-08" db="EMBL/GenBank/DDBJ databases">
        <authorList>
            <person name="Ye J."/>
        </authorList>
    </citation>
    <scope>NUCLEOTIDE SEQUENCE [LARGE SCALE GENOMIC DNA]</scope>
    <source>
        <strain evidence="4 5">TK008</strain>
    </source>
</reference>
<organism evidence="4 5">
    <name type="scientific">Paracoccus aurantiacus</name>
    <dbReference type="NCBI Taxonomy" id="2599412"/>
    <lineage>
        <taxon>Bacteria</taxon>
        <taxon>Pseudomonadati</taxon>
        <taxon>Pseudomonadota</taxon>
        <taxon>Alphaproteobacteria</taxon>
        <taxon>Rhodobacterales</taxon>
        <taxon>Paracoccaceae</taxon>
        <taxon>Paracoccus</taxon>
    </lineage>
</organism>
<dbReference type="Proteomes" id="UP000321562">
    <property type="component" value="Unassembled WGS sequence"/>
</dbReference>
<feature type="transmembrane region" description="Helical" evidence="2">
    <location>
        <begin position="6"/>
        <end position="25"/>
    </location>
</feature>
<evidence type="ECO:0000313" key="5">
    <source>
        <dbReference type="Proteomes" id="UP000321562"/>
    </source>
</evidence>
<sequence>MHVFLTVAIAVAGSALSFILAILAMRWTARPERRALLDADLVAPCIFLFNGARLVDATGPARAILAGCAAEDLPALKIWLAQRFDDLSVLDDLSAHHGRVELLGRGGTGTARLRLLAEETEGGSLRLTLVQPDCASAGIVVDSLSQQAMEEELALLRQIVEAAPMMITRRDDAGNIVWANATYLNAVEKGDKNATPWPLPEILKSDATPDAAAVIRRARVEGGEGTNWFDCYEHSDGDGTTTYALPADAEVRAEQNLREFLQTLTKTFADLPIGLAIFDRERQLQLFNPALIDLTGLSVGFLTARPSLYSVLDQLRELRIVPEPRDYRSWRKQITTLEAAAAAGHHVETWSLPGGRTYRVTGRPHPGGAIAFLFDDITSEITLTRKFRAELSLGSQVLDGLERALIVFNAVGQVVMVNRAYTQLWGENPGRMSDALKIWRGDWAEAPGLAELERELSRDGVGGQDRGVIFGPAGTGVLAWSMTALPGGKRMVRFAAASASQADTAQPPVEALAGPGRQAQSLKA</sequence>
<evidence type="ECO:0000256" key="2">
    <source>
        <dbReference type="SAM" id="Phobius"/>
    </source>
</evidence>
<evidence type="ECO:0000256" key="1">
    <source>
        <dbReference type="SAM" id="MobiDB-lite"/>
    </source>
</evidence>
<keyword evidence="2" id="KW-0472">Membrane</keyword>
<keyword evidence="5" id="KW-1185">Reference proteome</keyword>
<evidence type="ECO:0000259" key="3">
    <source>
        <dbReference type="SMART" id="SM00091"/>
    </source>
</evidence>
<name>A0A5C6S0C4_9RHOB</name>
<dbReference type="Gene3D" id="3.30.450.20">
    <property type="entry name" value="PAS domain"/>
    <property type="match status" value="1"/>
</dbReference>
<accession>A0A5C6S0C4</accession>
<keyword evidence="2" id="KW-1133">Transmembrane helix</keyword>
<dbReference type="InterPro" id="IPR000014">
    <property type="entry name" value="PAS"/>
</dbReference>
<evidence type="ECO:0000313" key="4">
    <source>
        <dbReference type="EMBL" id="TXB67813.1"/>
    </source>
</evidence>
<dbReference type="Pfam" id="PF13188">
    <property type="entry name" value="PAS_8"/>
    <property type="match status" value="1"/>
</dbReference>
<feature type="region of interest" description="Disordered" evidence="1">
    <location>
        <begin position="499"/>
        <end position="524"/>
    </location>
</feature>
<dbReference type="Pfam" id="PF12860">
    <property type="entry name" value="PAS_7"/>
    <property type="match status" value="1"/>
</dbReference>
<proteinExistence type="predicted"/>
<dbReference type="SMART" id="SM00091">
    <property type="entry name" value="PAS"/>
    <property type="match status" value="3"/>
</dbReference>
<gene>
    <name evidence="4" type="ORF">FQV27_14530</name>
</gene>
<dbReference type="RefSeq" id="WP_147099857.1">
    <property type="nucleotide sequence ID" value="NZ_JBHUFH010000001.1"/>
</dbReference>
<dbReference type="EMBL" id="VOPL01000006">
    <property type="protein sequence ID" value="TXB67813.1"/>
    <property type="molecule type" value="Genomic_DNA"/>
</dbReference>
<feature type="domain" description="PAS" evidence="3">
    <location>
        <begin position="154"/>
        <end position="220"/>
    </location>
</feature>
<feature type="domain" description="PAS" evidence="3">
    <location>
        <begin position="392"/>
        <end position="457"/>
    </location>
</feature>